<evidence type="ECO:0000313" key="10">
    <source>
        <dbReference type="Proteomes" id="UP000825729"/>
    </source>
</evidence>
<keyword evidence="5" id="KW-0804">Transcription</keyword>
<protein>
    <recommendedName>
        <fullName evidence="7 8">RNA polymerase sigma-70 domain-containing protein</fullName>
    </recommendedName>
</protein>
<dbReference type="NCBIfam" id="TIGR02937">
    <property type="entry name" value="sigma70-ECF"/>
    <property type="match status" value="1"/>
</dbReference>
<dbReference type="Pfam" id="PF04539">
    <property type="entry name" value="Sigma70_r3"/>
    <property type="match status" value="1"/>
</dbReference>
<dbReference type="PANTHER" id="PTHR30603">
    <property type="entry name" value="RNA POLYMERASE SIGMA FACTOR RPO"/>
    <property type="match status" value="1"/>
</dbReference>
<evidence type="ECO:0000259" key="8">
    <source>
        <dbReference type="PROSITE" id="PS00716"/>
    </source>
</evidence>
<feature type="region of interest" description="Disordered" evidence="6">
    <location>
        <begin position="233"/>
        <end position="253"/>
    </location>
</feature>
<dbReference type="InterPro" id="IPR007627">
    <property type="entry name" value="RNA_pol_sigma70_r2"/>
</dbReference>
<dbReference type="Proteomes" id="UP000825729">
    <property type="component" value="Unassembled WGS sequence"/>
</dbReference>
<keyword evidence="10" id="KW-1185">Reference proteome</keyword>
<evidence type="ECO:0000256" key="4">
    <source>
        <dbReference type="ARBA" id="ARBA00023125"/>
    </source>
</evidence>
<dbReference type="Gene3D" id="1.10.10.10">
    <property type="entry name" value="Winged helix-like DNA-binding domain superfamily/Winged helix DNA-binding domain"/>
    <property type="match status" value="2"/>
</dbReference>
<dbReference type="PRINTS" id="PR00046">
    <property type="entry name" value="SIGMA70FCT"/>
</dbReference>
<comment type="similarity">
    <text evidence="1">Belongs to the sigma-70 factor family.</text>
</comment>
<dbReference type="EMBL" id="JAINDJ010000007">
    <property type="protein sequence ID" value="KAG9441827.1"/>
    <property type="molecule type" value="Genomic_DNA"/>
</dbReference>
<dbReference type="PANTHER" id="PTHR30603:SF45">
    <property type="entry name" value="RNA POLYMERASE SIGMA FACTOR SIGF, CHLOROPLASTIC"/>
    <property type="match status" value="1"/>
</dbReference>
<dbReference type="SUPFAM" id="SSF88946">
    <property type="entry name" value="Sigma2 domain of RNA polymerase sigma factors"/>
    <property type="match status" value="1"/>
</dbReference>
<dbReference type="InterPro" id="IPR036388">
    <property type="entry name" value="WH-like_DNA-bd_sf"/>
</dbReference>
<dbReference type="Pfam" id="PF04545">
    <property type="entry name" value="Sigma70_r4"/>
    <property type="match status" value="1"/>
</dbReference>
<evidence type="ECO:0000256" key="3">
    <source>
        <dbReference type="ARBA" id="ARBA00023082"/>
    </source>
</evidence>
<name>A0AAV7E1W8_ARIFI</name>
<dbReference type="AlphaFoldDB" id="A0AAV7E1W8"/>
<dbReference type="InterPro" id="IPR000943">
    <property type="entry name" value="RNA_pol_sigma70"/>
</dbReference>
<keyword evidence="3" id="KW-0731">Sigma factor</keyword>
<dbReference type="GO" id="GO:0016987">
    <property type="term" value="F:sigma factor activity"/>
    <property type="evidence" value="ECO:0007669"/>
    <property type="project" value="UniProtKB-KW"/>
</dbReference>
<dbReference type="CDD" id="cd06171">
    <property type="entry name" value="Sigma70_r4"/>
    <property type="match status" value="1"/>
</dbReference>
<keyword evidence="2" id="KW-0805">Transcription regulation</keyword>
<evidence type="ECO:0000259" key="7">
    <source>
        <dbReference type="PROSITE" id="PS00715"/>
    </source>
</evidence>
<evidence type="ECO:0000256" key="6">
    <source>
        <dbReference type="SAM" id="MobiDB-lite"/>
    </source>
</evidence>
<dbReference type="InterPro" id="IPR050239">
    <property type="entry name" value="Sigma-70_RNA_pol_init_factors"/>
</dbReference>
<feature type="domain" description="RNA polymerase sigma-70" evidence="8">
    <location>
        <begin position="529"/>
        <end position="555"/>
    </location>
</feature>
<feature type="compositionally biased region" description="Basic and acidic residues" evidence="6">
    <location>
        <begin position="233"/>
        <end position="246"/>
    </location>
</feature>
<feature type="region of interest" description="Disordered" evidence="6">
    <location>
        <begin position="1"/>
        <end position="31"/>
    </location>
</feature>
<dbReference type="InterPro" id="IPR013325">
    <property type="entry name" value="RNA_pol_sigma_r2"/>
</dbReference>
<evidence type="ECO:0000256" key="2">
    <source>
        <dbReference type="ARBA" id="ARBA00023015"/>
    </source>
</evidence>
<dbReference type="Pfam" id="PF04542">
    <property type="entry name" value="Sigma70_r2"/>
    <property type="match status" value="1"/>
</dbReference>
<dbReference type="GO" id="GO:0006352">
    <property type="term" value="P:DNA-templated transcription initiation"/>
    <property type="evidence" value="ECO:0007669"/>
    <property type="project" value="InterPro"/>
</dbReference>
<evidence type="ECO:0000313" key="9">
    <source>
        <dbReference type="EMBL" id="KAG9441827.1"/>
    </source>
</evidence>
<dbReference type="PROSITE" id="PS00716">
    <property type="entry name" value="SIGMA70_2"/>
    <property type="match status" value="1"/>
</dbReference>
<evidence type="ECO:0000256" key="5">
    <source>
        <dbReference type="ARBA" id="ARBA00023163"/>
    </source>
</evidence>
<proteinExistence type="inferred from homology"/>
<keyword evidence="4" id="KW-0238">DNA-binding</keyword>
<dbReference type="SUPFAM" id="SSF88659">
    <property type="entry name" value="Sigma3 and sigma4 domains of RNA polymerase sigma factors"/>
    <property type="match status" value="2"/>
</dbReference>
<dbReference type="PROSITE" id="PS00715">
    <property type="entry name" value="SIGMA70_1"/>
    <property type="match status" value="1"/>
</dbReference>
<sequence length="572" mass="65224">MEAAQVVFHSPPIHIPKTRGRNFPSSSSSSSSVQLVNDQATVAVSSTSTTSLAQHFPASVFLQDHDLKTSLTLGREDKTLLSSSERRPVDIPFCEEKKSDQYLKDFQHQLLYWPGFWYLLPSIYSKKEPLTSFRGLTSKLDNNAYDTVAESVDWRHLSLAEPWNTLALAKKAVIASKEAASLAKNYSALGESLEQGFEHLASQLNMEEVTVVRSKRLLQRQLVKRKAPKNLLVEHHSQQVRERDPATKTSSRSLDSTDPFKYFLFGHETKRLLTAKEEHDLFVQIKDLMKLEEVKEKLRSQFDHEPTLVEWAEAVGMSCRALQACMNSGSSSRDRMIYSNLRLVVHVAKQYQGRGLAMQDLLQVGSMGLMKSMEKFKPQAGCRFSTYAYWWIRQSIKKAIFQHSRTIRLPENMYALLKRVNIARKSFIQQGHLPSIEDLAKSMGMPVVKLERLLLTARNPVSIQQPAFGSDQDVTFQEITADPEHEIPSTSVDKQLMRQHVRNLLTTLTPKERQVIQLRYGIRQGEKKSLSEIGKVFAVSKERIRQLENRAIEKLKKLLLSEGLEVYVDLII</sequence>
<dbReference type="InterPro" id="IPR013324">
    <property type="entry name" value="RNA_pol_sigma_r3/r4-like"/>
</dbReference>
<dbReference type="InterPro" id="IPR007624">
    <property type="entry name" value="RNA_pol_sigma70_r3"/>
</dbReference>
<feature type="domain" description="RNA polymerase sigma-70" evidence="7">
    <location>
        <begin position="360"/>
        <end position="373"/>
    </location>
</feature>
<comment type="caution">
    <text evidence="9">The sequence shown here is derived from an EMBL/GenBank/DDBJ whole genome shotgun (WGS) entry which is preliminary data.</text>
</comment>
<dbReference type="GO" id="GO:0003677">
    <property type="term" value="F:DNA binding"/>
    <property type="evidence" value="ECO:0007669"/>
    <property type="project" value="UniProtKB-KW"/>
</dbReference>
<dbReference type="InterPro" id="IPR007630">
    <property type="entry name" value="RNA_pol_sigma70_r4"/>
</dbReference>
<reference evidence="9 10" key="1">
    <citation type="submission" date="2021-07" db="EMBL/GenBank/DDBJ databases">
        <title>The Aristolochia fimbriata genome: insights into angiosperm evolution, floral development and chemical biosynthesis.</title>
        <authorList>
            <person name="Jiao Y."/>
        </authorList>
    </citation>
    <scope>NUCLEOTIDE SEQUENCE [LARGE SCALE GENOMIC DNA]</scope>
    <source>
        <strain evidence="9">IBCAS-2021</strain>
        <tissue evidence="9">Leaf</tissue>
    </source>
</reference>
<organism evidence="9 10">
    <name type="scientific">Aristolochia fimbriata</name>
    <name type="common">White veined hardy Dutchman's pipe vine</name>
    <dbReference type="NCBI Taxonomy" id="158543"/>
    <lineage>
        <taxon>Eukaryota</taxon>
        <taxon>Viridiplantae</taxon>
        <taxon>Streptophyta</taxon>
        <taxon>Embryophyta</taxon>
        <taxon>Tracheophyta</taxon>
        <taxon>Spermatophyta</taxon>
        <taxon>Magnoliopsida</taxon>
        <taxon>Magnoliidae</taxon>
        <taxon>Piperales</taxon>
        <taxon>Aristolochiaceae</taxon>
        <taxon>Aristolochia</taxon>
    </lineage>
</organism>
<evidence type="ECO:0000256" key="1">
    <source>
        <dbReference type="ARBA" id="ARBA00007788"/>
    </source>
</evidence>
<dbReference type="Gene3D" id="1.20.120.1810">
    <property type="match status" value="1"/>
</dbReference>
<dbReference type="InterPro" id="IPR014284">
    <property type="entry name" value="RNA_pol_sigma-70_dom"/>
</dbReference>
<gene>
    <name evidence="9" type="ORF">H6P81_017681</name>
</gene>
<accession>A0AAV7E1W8</accession>